<evidence type="ECO:0000256" key="1">
    <source>
        <dbReference type="ARBA" id="ARBA00010641"/>
    </source>
</evidence>
<dbReference type="InterPro" id="IPR013324">
    <property type="entry name" value="RNA_pol_sigma_r3/r4-like"/>
</dbReference>
<gene>
    <name evidence="7" type="ORF">SAMN05660472_01757</name>
</gene>
<feature type="domain" description="RNA polymerase sigma-70 region 2" evidence="5">
    <location>
        <begin position="45"/>
        <end position="107"/>
    </location>
</feature>
<dbReference type="GO" id="GO:0006352">
    <property type="term" value="P:DNA-templated transcription initiation"/>
    <property type="evidence" value="ECO:0007669"/>
    <property type="project" value="InterPro"/>
</dbReference>
<dbReference type="Gene3D" id="1.10.10.10">
    <property type="entry name" value="Winged helix-like DNA-binding domain superfamily/Winged helix DNA-binding domain"/>
    <property type="match status" value="1"/>
</dbReference>
<keyword evidence="2" id="KW-0805">Transcription regulation</keyword>
<dbReference type="InterPro" id="IPR013249">
    <property type="entry name" value="RNA_pol_sigma70_r4_t2"/>
</dbReference>
<accession>A0A1G9DWA4</accession>
<dbReference type="Proteomes" id="UP000198718">
    <property type="component" value="Unassembled WGS sequence"/>
</dbReference>
<name>A0A1G9DWA4_9FIRM</name>
<dbReference type="Pfam" id="PF04542">
    <property type="entry name" value="Sigma70_r2"/>
    <property type="match status" value="1"/>
</dbReference>
<organism evidence="7 8">
    <name type="scientific">Natronincola ferrireducens</name>
    <dbReference type="NCBI Taxonomy" id="393762"/>
    <lineage>
        <taxon>Bacteria</taxon>
        <taxon>Bacillati</taxon>
        <taxon>Bacillota</taxon>
        <taxon>Clostridia</taxon>
        <taxon>Peptostreptococcales</taxon>
        <taxon>Natronincolaceae</taxon>
        <taxon>Natronincola</taxon>
    </lineage>
</organism>
<dbReference type="GO" id="GO:0003677">
    <property type="term" value="F:DNA binding"/>
    <property type="evidence" value="ECO:0007669"/>
    <property type="project" value="InterPro"/>
</dbReference>
<keyword evidence="4" id="KW-0804">Transcription</keyword>
<proteinExistence type="inferred from homology"/>
<dbReference type="GO" id="GO:0016987">
    <property type="term" value="F:sigma factor activity"/>
    <property type="evidence" value="ECO:0007669"/>
    <property type="project" value="UniProtKB-KW"/>
</dbReference>
<evidence type="ECO:0000256" key="2">
    <source>
        <dbReference type="ARBA" id="ARBA00023015"/>
    </source>
</evidence>
<evidence type="ECO:0000256" key="3">
    <source>
        <dbReference type="ARBA" id="ARBA00023082"/>
    </source>
</evidence>
<dbReference type="PANTHER" id="PTHR43133">
    <property type="entry name" value="RNA POLYMERASE ECF-TYPE SIGMA FACTO"/>
    <property type="match status" value="1"/>
</dbReference>
<dbReference type="STRING" id="393762.SAMN05660472_01757"/>
<dbReference type="SUPFAM" id="SSF88659">
    <property type="entry name" value="Sigma3 and sigma4 domains of RNA polymerase sigma factors"/>
    <property type="match status" value="1"/>
</dbReference>
<dbReference type="Gene3D" id="1.10.1740.10">
    <property type="match status" value="1"/>
</dbReference>
<dbReference type="Pfam" id="PF08281">
    <property type="entry name" value="Sigma70_r4_2"/>
    <property type="match status" value="1"/>
</dbReference>
<dbReference type="OrthoDB" id="9782703at2"/>
<dbReference type="EMBL" id="FNFP01000003">
    <property type="protein sequence ID" value="SDK68137.1"/>
    <property type="molecule type" value="Genomic_DNA"/>
</dbReference>
<dbReference type="SUPFAM" id="SSF88946">
    <property type="entry name" value="Sigma2 domain of RNA polymerase sigma factors"/>
    <property type="match status" value="1"/>
</dbReference>
<evidence type="ECO:0000256" key="4">
    <source>
        <dbReference type="ARBA" id="ARBA00023163"/>
    </source>
</evidence>
<protein>
    <submittedName>
        <fullName evidence="7">RNA polymerase sigma-70 factor, ECF subfamily</fullName>
    </submittedName>
</protein>
<reference evidence="7 8" key="1">
    <citation type="submission" date="2016-10" db="EMBL/GenBank/DDBJ databases">
        <authorList>
            <person name="de Groot N.N."/>
        </authorList>
    </citation>
    <scope>NUCLEOTIDE SEQUENCE [LARGE SCALE GENOMIC DNA]</scope>
    <source>
        <strain evidence="7 8">DSM 18346</strain>
    </source>
</reference>
<dbReference type="InterPro" id="IPR014284">
    <property type="entry name" value="RNA_pol_sigma-70_dom"/>
</dbReference>
<evidence type="ECO:0000313" key="7">
    <source>
        <dbReference type="EMBL" id="SDK68137.1"/>
    </source>
</evidence>
<feature type="domain" description="RNA polymerase sigma factor 70 region 4 type 2" evidence="6">
    <location>
        <begin position="135"/>
        <end position="186"/>
    </location>
</feature>
<dbReference type="InterPro" id="IPR013325">
    <property type="entry name" value="RNA_pol_sigma_r2"/>
</dbReference>
<comment type="similarity">
    <text evidence="1">Belongs to the sigma-70 factor family. ECF subfamily.</text>
</comment>
<keyword evidence="3" id="KW-0731">Sigma factor</keyword>
<dbReference type="InterPro" id="IPR039425">
    <property type="entry name" value="RNA_pol_sigma-70-like"/>
</dbReference>
<dbReference type="CDD" id="cd06171">
    <property type="entry name" value="Sigma70_r4"/>
    <property type="match status" value="1"/>
</dbReference>
<dbReference type="InterPro" id="IPR007627">
    <property type="entry name" value="RNA_pol_sigma70_r2"/>
</dbReference>
<evidence type="ECO:0000259" key="5">
    <source>
        <dbReference type="Pfam" id="PF04542"/>
    </source>
</evidence>
<evidence type="ECO:0000259" key="6">
    <source>
        <dbReference type="Pfam" id="PF08281"/>
    </source>
</evidence>
<evidence type="ECO:0000313" key="8">
    <source>
        <dbReference type="Proteomes" id="UP000198718"/>
    </source>
</evidence>
<keyword evidence="8" id="KW-1185">Reference proteome</keyword>
<dbReference type="RefSeq" id="WP_090553332.1">
    <property type="nucleotide sequence ID" value="NZ_FNFP01000003.1"/>
</dbReference>
<dbReference type="PANTHER" id="PTHR43133:SF51">
    <property type="entry name" value="RNA POLYMERASE SIGMA FACTOR"/>
    <property type="match status" value="1"/>
</dbReference>
<dbReference type="InterPro" id="IPR036388">
    <property type="entry name" value="WH-like_DNA-bd_sf"/>
</dbReference>
<dbReference type="AlphaFoldDB" id="A0A1G9DWA4"/>
<sequence length="194" mass="23125">MAINQLLTNIINIKNRDKNTATKSIIKEIKKNQLNNFFLWMEMRKNKYYKIAWSYLYNHHDIEDVFQITIMKVYENIHQLREEKYFETWVTSIFLNECKSLLRKRQREVFVDTVDEANSGGNTYIECPGIDANIELKEKLDQLEDIYRQPIILKYISGYSQEEISKILEIPIGTVKSRIYRGLKMLKVGMDKEV</sequence>
<dbReference type="NCBIfam" id="TIGR02937">
    <property type="entry name" value="sigma70-ECF"/>
    <property type="match status" value="1"/>
</dbReference>